<sequence length="195" mass="22114">MKQLIDFIPLLIFFVLYKTHDIYVATAALIAATAIQVAIAWFKHRKVETMQLVTFVIVTIFGSLTIFLHDENFIKWKVTIIYILFAGGLAVSQWLGKPFIKNMLGKEITLPDTAWRKLNTAWVLFFVVCAVVNVYIAFTLPLDVWVSFKVFGLLALTLIFSLASGGYIYHHMRSIPEQTEDSSDQHGANNHSDSK</sequence>
<keyword evidence="5" id="KW-0997">Cell inner membrane</keyword>
<accession>A0A0J1HBQ2</accession>
<gene>
    <name evidence="5" type="primary">yciB</name>
    <name evidence="6" type="ORF">ABT56_02375</name>
</gene>
<comment type="similarity">
    <text evidence="5">Belongs to the YciB family.</text>
</comment>
<dbReference type="PATRIC" id="fig|1195763.3.peg.515"/>
<dbReference type="EMBL" id="LDOT01000002">
    <property type="protein sequence ID" value="KLV09066.1"/>
    <property type="molecule type" value="Genomic_DNA"/>
</dbReference>
<keyword evidence="4 5" id="KW-0472">Membrane</keyword>
<evidence type="ECO:0000256" key="3">
    <source>
        <dbReference type="ARBA" id="ARBA00022989"/>
    </source>
</evidence>
<feature type="transmembrane region" description="Helical" evidence="5">
    <location>
        <begin position="49"/>
        <end position="68"/>
    </location>
</feature>
<reference evidence="6 7" key="1">
    <citation type="submission" date="2015-05" db="EMBL/GenBank/DDBJ databases">
        <title>Photobacterium galathea sp. nov.</title>
        <authorList>
            <person name="Machado H."/>
            <person name="Gram L."/>
        </authorList>
    </citation>
    <scope>NUCLEOTIDE SEQUENCE [LARGE SCALE GENOMIC DNA]</scope>
    <source>
        <strain evidence="6 7">CGMCC 1.12159</strain>
    </source>
</reference>
<dbReference type="STRING" id="1195763.ABT56_02375"/>
<keyword evidence="1 5" id="KW-1003">Cell membrane</keyword>
<dbReference type="NCBIfam" id="NF001324">
    <property type="entry name" value="PRK00259.1-2"/>
    <property type="match status" value="1"/>
</dbReference>
<dbReference type="Proteomes" id="UP000036097">
    <property type="component" value="Unassembled WGS sequence"/>
</dbReference>
<evidence type="ECO:0000313" key="7">
    <source>
        <dbReference type="Proteomes" id="UP000036097"/>
    </source>
</evidence>
<dbReference type="HAMAP" id="MF_00189">
    <property type="entry name" value="YciB"/>
    <property type="match status" value="1"/>
</dbReference>
<feature type="transmembrane region" description="Helical" evidence="5">
    <location>
        <begin position="80"/>
        <end position="100"/>
    </location>
</feature>
<evidence type="ECO:0000256" key="2">
    <source>
        <dbReference type="ARBA" id="ARBA00022692"/>
    </source>
</evidence>
<comment type="caution">
    <text evidence="6">The sequence shown here is derived from an EMBL/GenBank/DDBJ whole genome shotgun (WGS) entry which is preliminary data.</text>
</comment>
<dbReference type="NCBIfam" id="TIGR00997">
    <property type="entry name" value="ispZ"/>
    <property type="match status" value="1"/>
</dbReference>
<organism evidence="6 7">
    <name type="scientific">Photobacterium aquae</name>
    <dbReference type="NCBI Taxonomy" id="1195763"/>
    <lineage>
        <taxon>Bacteria</taxon>
        <taxon>Pseudomonadati</taxon>
        <taxon>Pseudomonadota</taxon>
        <taxon>Gammaproteobacteria</taxon>
        <taxon>Vibrionales</taxon>
        <taxon>Vibrionaceae</taxon>
        <taxon>Photobacterium</taxon>
    </lineage>
</organism>
<feature type="transmembrane region" description="Helical" evidence="5">
    <location>
        <begin position="121"/>
        <end position="138"/>
    </location>
</feature>
<comment type="subcellular location">
    <subcellularLocation>
        <location evidence="5">Cell inner membrane</location>
        <topology evidence="5">Multi-pass membrane protein</topology>
    </subcellularLocation>
</comment>
<evidence type="ECO:0000256" key="5">
    <source>
        <dbReference type="HAMAP-Rule" id="MF_00189"/>
    </source>
</evidence>
<evidence type="ECO:0000313" key="6">
    <source>
        <dbReference type="EMBL" id="KLV09066.1"/>
    </source>
</evidence>
<name>A0A0J1HBQ2_9GAMM</name>
<keyword evidence="3 5" id="KW-1133">Transmembrane helix</keyword>
<dbReference type="PANTHER" id="PTHR36917:SF1">
    <property type="entry name" value="INNER MEMBRANE-SPANNING PROTEIN YCIB"/>
    <property type="match status" value="1"/>
</dbReference>
<dbReference type="NCBIfam" id="NF001325">
    <property type="entry name" value="PRK00259.1-3"/>
    <property type="match status" value="1"/>
</dbReference>
<dbReference type="OrthoDB" id="9788219at2"/>
<evidence type="ECO:0000256" key="4">
    <source>
        <dbReference type="ARBA" id="ARBA00023136"/>
    </source>
</evidence>
<dbReference type="PANTHER" id="PTHR36917">
    <property type="entry name" value="INTRACELLULAR SEPTATION PROTEIN A-RELATED"/>
    <property type="match status" value="1"/>
</dbReference>
<dbReference type="RefSeq" id="WP_047877228.1">
    <property type="nucleotide sequence ID" value="NZ_LDOT01000002.1"/>
</dbReference>
<keyword evidence="2 5" id="KW-0812">Transmembrane</keyword>
<keyword evidence="7" id="KW-1185">Reference proteome</keyword>
<dbReference type="GO" id="GO:0005886">
    <property type="term" value="C:plasma membrane"/>
    <property type="evidence" value="ECO:0007669"/>
    <property type="project" value="UniProtKB-SubCell"/>
</dbReference>
<feature type="transmembrane region" description="Helical" evidence="5">
    <location>
        <begin position="150"/>
        <end position="169"/>
    </location>
</feature>
<proteinExistence type="inferred from homology"/>
<dbReference type="Pfam" id="PF04279">
    <property type="entry name" value="IspA"/>
    <property type="match status" value="1"/>
</dbReference>
<evidence type="ECO:0000256" key="1">
    <source>
        <dbReference type="ARBA" id="ARBA00022475"/>
    </source>
</evidence>
<dbReference type="InterPro" id="IPR006008">
    <property type="entry name" value="YciB"/>
</dbReference>
<comment type="function">
    <text evidence="5">Plays a role in cell envelope biogenesis, maintenance of cell envelope integrity and membrane homeostasis.</text>
</comment>
<feature type="transmembrane region" description="Helical" evidence="5">
    <location>
        <begin position="22"/>
        <end position="42"/>
    </location>
</feature>
<dbReference type="AlphaFoldDB" id="A0A0J1HBQ2"/>
<protein>
    <recommendedName>
        <fullName evidence="5">Inner membrane-spanning protein YciB</fullName>
    </recommendedName>
</protein>